<protein>
    <recommendedName>
        <fullName evidence="4">Peptidase inhibitor family I36 protein</fullName>
    </recommendedName>
</protein>
<proteinExistence type="predicted"/>
<evidence type="ECO:0000313" key="2">
    <source>
        <dbReference type="EMBL" id="KAB8188145.1"/>
    </source>
</evidence>
<evidence type="ECO:0008006" key="4">
    <source>
        <dbReference type="Google" id="ProtNLM"/>
    </source>
</evidence>
<dbReference type="AlphaFoldDB" id="A0A5N6C5P4"/>
<name>A0A5N6C5P4_9ACTN</name>
<comment type="caution">
    <text evidence="2">The sequence shown here is derived from an EMBL/GenBank/DDBJ whole genome shotgun (WGS) entry which is preliminary data.</text>
</comment>
<evidence type="ECO:0000256" key="1">
    <source>
        <dbReference type="SAM" id="SignalP"/>
    </source>
</evidence>
<organism evidence="2 3">
    <name type="scientific">Microbispora catharanthi</name>
    <dbReference type="NCBI Taxonomy" id="1712871"/>
    <lineage>
        <taxon>Bacteria</taxon>
        <taxon>Bacillati</taxon>
        <taxon>Actinomycetota</taxon>
        <taxon>Actinomycetes</taxon>
        <taxon>Streptosporangiales</taxon>
        <taxon>Streptosporangiaceae</taxon>
        <taxon>Microbispora</taxon>
    </lineage>
</organism>
<keyword evidence="3" id="KW-1185">Reference proteome</keyword>
<evidence type="ECO:0000313" key="3">
    <source>
        <dbReference type="Proteomes" id="UP000313066"/>
    </source>
</evidence>
<dbReference type="Proteomes" id="UP000313066">
    <property type="component" value="Unassembled WGS sequence"/>
</dbReference>
<dbReference type="EMBL" id="VDMA02000001">
    <property type="protein sequence ID" value="KAB8188145.1"/>
    <property type="molecule type" value="Genomic_DNA"/>
</dbReference>
<feature type="signal peptide" evidence="1">
    <location>
        <begin position="1"/>
        <end position="31"/>
    </location>
</feature>
<reference evidence="2 3" key="1">
    <citation type="submission" date="2019-10" db="EMBL/GenBank/DDBJ databases">
        <title>Nonomuraea sp. nov., isolated from Phyllanthus amarus.</title>
        <authorList>
            <person name="Klykleung N."/>
            <person name="Tanasupawat S."/>
        </authorList>
    </citation>
    <scope>NUCLEOTIDE SEQUENCE [LARGE SCALE GENOMIC DNA]</scope>
    <source>
        <strain evidence="2 3">CR1-09</strain>
    </source>
</reference>
<keyword evidence="1" id="KW-0732">Signal</keyword>
<feature type="chain" id="PRO_5024317070" description="Peptidase inhibitor family I36 protein" evidence="1">
    <location>
        <begin position="32"/>
        <end position="126"/>
    </location>
</feature>
<gene>
    <name evidence="2" type="ORF">FH610_003280</name>
</gene>
<accession>A0A5N6C5P4</accession>
<dbReference type="RefSeq" id="WP_139572715.1">
    <property type="nucleotide sequence ID" value="NZ_VDMA02000001.1"/>
</dbReference>
<sequence>MPSIGQFAVRAVLAATLGATVLTSGSSTAFADDVQPEFWNYRCEYGRACVFQRDTGQVWNIEWCGNTGLHDYYNYAKAHGNAFKIFYEPIKNEYGRVVAQHWDYVAPWTERMLAGKELAIYVQVYC</sequence>